<dbReference type="NCBIfam" id="NF038083">
    <property type="entry name" value="CU044_5270_fam"/>
    <property type="match status" value="1"/>
</dbReference>
<proteinExistence type="predicted"/>
<keyword evidence="2" id="KW-1185">Reference proteome</keyword>
<evidence type="ECO:0000313" key="2">
    <source>
        <dbReference type="Proteomes" id="UP000295258"/>
    </source>
</evidence>
<sequence>MLERAALVAGRSAAKEIRPDQWFYLKESQHMGSDLPSSEQWSRMDGGRSALRQEGGELKVGAPEKGPTNVTRTQREVEALPTDPDALLEHFRGLERPLTPLSVCGPECPAEIAADVKVFGAIGWYMKFGPIIPPDTRAAMYRALAKLPHVSVEEYVTDMDGRAGVGVVFDAGPHGKAVYILDSGDYRYMGVKVVDDGEAVGMSVLGAGIVDNAGDLP</sequence>
<dbReference type="EMBL" id="SMKO01000107">
    <property type="protein sequence ID" value="TDC99711.1"/>
    <property type="molecule type" value="Genomic_DNA"/>
</dbReference>
<name>A0A4R4V4L1_9ACTN</name>
<comment type="caution">
    <text evidence="1">The sequence shown here is derived from an EMBL/GenBank/DDBJ whole genome shotgun (WGS) entry which is preliminary data.</text>
</comment>
<dbReference type="InterPro" id="IPR047789">
    <property type="entry name" value="CU044_5270-like"/>
</dbReference>
<accession>A0A4R4V4L1</accession>
<dbReference type="Proteomes" id="UP000295258">
    <property type="component" value="Unassembled WGS sequence"/>
</dbReference>
<dbReference type="AlphaFoldDB" id="A0A4R4V4L1"/>
<organism evidence="1 2">
    <name type="scientific">Nonomuraea deserti</name>
    <dbReference type="NCBI Taxonomy" id="1848322"/>
    <lineage>
        <taxon>Bacteria</taxon>
        <taxon>Bacillati</taxon>
        <taxon>Actinomycetota</taxon>
        <taxon>Actinomycetes</taxon>
        <taxon>Streptosporangiales</taxon>
        <taxon>Streptosporangiaceae</taxon>
        <taxon>Nonomuraea</taxon>
    </lineage>
</organism>
<evidence type="ECO:0000313" key="1">
    <source>
        <dbReference type="EMBL" id="TDC99711.1"/>
    </source>
</evidence>
<protein>
    <submittedName>
        <fullName evidence="1">Uncharacterized protein</fullName>
    </submittedName>
</protein>
<reference evidence="1 2" key="1">
    <citation type="submission" date="2019-03" db="EMBL/GenBank/DDBJ databases">
        <title>Draft genome sequences of novel Actinobacteria.</title>
        <authorList>
            <person name="Sahin N."/>
            <person name="Ay H."/>
            <person name="Saygin H."/>
        </authorList>
    </citation>
    <scope>NUCLEOTIDE SEQUENCE [LARGE SCALE GENOMIC DNA]</scope>
    <source>
        <strain evidence="1 2">KC310</strain>
    </source>
</reference>
<gene>
    <name evidence="1" type="ORF">E1292_30845</name>
</gene>